<gene>
    <name evidence="12" type="ORF">OVA965_LOCUS42028</name>
    <name evidence="13" type="ORF">TMI583_LOCUS43824</name>
</gene>
<sequence length="228" mass="26643">YVHTSKWYCTVLATEKNKNESFNRILDMGCYKEQSFIGRKCENKSECIMEKIYNSPPVDTYYRCCCDKDYCNKKIIWPVNITTIYETTTSDQWKSPTTRTTSIGDDKRMLYIIIGCALIVFLLVCGLIAFFLLRRQCNKEHARKMLIDPTIRYPETRPFLESIESIQLDPEIPQQRRFCTIHTGRILSSGLRVAVKVLSDNDIQSSTLYKQEKMIYELLNNSPNNILK</sequence>
<keyword evidence="6" id="KW-0418">Kinase</keyword>
<dbReference type="InterPro" id="IPR000333">
    <property type="entry name" value="TGFB_receptor"/>
</dbReference>
<dbReference type="Gene3D" id="2.10.60.10">
    <property type="entry name" value="CD59"/>
    <property type="match status" value="1"/>
</dbReference>
<keyword evidence="5" id="KW-0547">Nucleotide-binding</keyword>
<keyword evidence="9 11" id="KW-0472">Membrane</keyword>
<keyword evidence="3" id="KW-0808">Transferase</keyword>
<evidence type="ECO:0000256" key="6">
    <source>
        <dbReference type="ARBA" id="ARBA00022777"/>
    </source>
</evidence>
<dbReference type="PANTHER" id="PTHR23255:SF72">
    <property type="entry name" value="RECEPTOR PROTEIN SERINE_THREONINE KINASE"/>
    <property type="match status" value="1"/>
</dbReference>
<dbReference type="InterPro" id="IPR045860">
    <property type="entry name" value="Snake_toxin-like_sf"/>
</dbReference>
<dbReference type="Proteomes" id="UP000677228">
    <property type="component" value="Unassembled WGS sequence"/>
</dbReference>
<evidence type="ECO:0000256" key="9">
    <source>
        <dbReference type="ARBA" id="ARBA00023136"/>
    </source>
</evidence>
<keyword evidence="2" id="KW-0723">Serine/threonine-protein kinase</keyword>
<accession>A0A8S2VP60</accession>
<dbReference type="GO" id="GO:0043235">
    <property type="term" value="C:receptor complex"/>
    <property type="evidence" value="ECO:0007669"/>
    <property type="project" value="TreeGrafter"/>
</dbReference>
<evidence type="ECO:0000256" key="8">
    <source>
        <dbReference type="ARBA" id="ARBA00022989"/>
    </source>
</evidence>
<name>A0A8S2VP60_9BILA</name>
<evidence type="ECO:0000313" key="14">
    <source>
        <dbReference type="Proteomes" id="UP000682733"/>
    </source>
</evidence>
<evidence type="ECO:0000256" key="1">
    <source>
        <dbReference type="ARBA" id="ARBA00004167"/>
    </source>
</evidence>
<dbReference type="GO" id="GO:0005524">
    <property type="term" value="F:ATP binding"/>
    <property type="evidence" value="ECO:0007669"/>
    <property type="project" value="UniProtKB-KW"/>
</dbReference>
<comment type="subcellular location">
    <subcellularLocation>
        <location evidence="1">Membrane</location>
        <topology evidence="1">Single-pass membrane protein</topology>
    </subcellularLocation>
</comment>
<dbReference type="Proteomes" id="UP000682733">
    <property type="component" value="Unassembled WGS sequence"/>
</dbReference>
<dbReference type="GO" id="GO:0004675">
    <property type="term" value="F:transmembrane receptor protein serine/threonine kinase activity"/>
    <property type="evidence" value="ECO:0007669"/>
    <property type="project" value="InterPro"/>
</dbReference>
<evidence type="ECO:0000313" key="13">
    <source>
        <dbReference type="EMBL" id="CAF4407944.1"/>
    </source>
</evidence>
<proteinExistence type="predicted"/>
<evidence type="ECO:0000256" key="2">
    <source>
        <dbReference type="ARBA" id="ARBA00022527"/>
    </source>
</evidence>
<feature type="transmembrane region" description="Helical" evidence="11">
    <location>
        <begin position="109"/>
        <end position="133"/>
    </location>
</feature>
<keyword evidence="10" id="KW-0675">Receptor</keyword>
<evidence type="ECO:0000256" key="5">
    <source>
        <dbReference type="ARBA" id="ARBA00022741"/>
    </source>
</evidence>
<keyword evidence="7" id="KW-0067">ATP-binding</keyword>
<dbReference type="GO" id="GO:0005886">
    <property type="term" value="C:plasma membrane"/>
    <property type="evidence" value="ECO:0007669"/>
    <property type="project" value="TreeGrafter"/>
</dbReference>
<evidence type="ECO:0000256" key="11">
    <source>
        <dbReference type="SAM" id="Phobius"/>
    </source>
</evidence>
<evidence type="ECO:0008006" key="15">
    <source>
        <dbReference type="Google" id="ProtNLM"/>
    </source>
</evidence>
<protein>
    <recommendedName>
        <fullName evidence="15">Activin types I and II receptor domain-containing protein</fullName>
    </recommendedName>
</protein>
<dbReference type="GO" id="GO:0071363">
    <property type="term" value="P:cellular response to growth factor stimulus"/>
    <property type="evidence" value="ECO:0007669"/>
    <property type="project" value="TreeGrafter"/>
</dbReference>
<evidence type="ECO:0000256" key="3">
    <source>
        <dbReference type="ARBA" id="ARBA00022679"/>
    </source>
</evidence>
<organism evidence="13 14">
    <name type="scientific">Didymodactylos carnosus</name>
    <dbReference type="NCBI Taxonomy" id="1234261"/>
    <lineage>
        <taxon>Eukaryota</taxon>
        <taxon>Metazoa</taxon>
        <taxon>Spiralia</taxon>
        <taxon>Gnathifera</taxon>
        <taxon>Rotifera</taxon>
        <taxon>Eurotatoria</taxon>
        <taxon>Bdelloidea</taxon>
        <taxon>Philodinida</taxon>
        <taxon>Philodinidae</taxon>
        <taxon>Didymodactylos</taxon>
    </lineage>
</organism>
<evidence type="ECO:0000313" key="12">
    <source>
        <dbReference type="EMBL" id="CAF1599760.1"/>
    </source>
</evidence>
<dbReference type="EMBL" id="CAJOBA010074070">
    <property type="protein sequence ID" value="CAF4407944.1"/>
    <property type="molecule type" value="Genomic_DNA"/>
</dbReference>
<dbReference type="CDD" id="cd12087">
    <property type="entry name" value="TM_EGFR-like"/>
    <property type="match status" value="1"/>
</dbReference>
<evidence type="ECO:0000256" key="4">
    <source>
        <dbReference type="ARBA" id="ARBA00022692"/>
    </source>
</evidence>
<keyword evidence="4 11" id="KW-0812">Transmembrane</keyword>
<feature type="non-terminal residue" evidence="13">
    <location>
        <position position="1"/>
    </location>
</feature>
<dbReference type="EMBL" id="CAJNOK010050325">
    <property type="protein sequence ID" value="CAF1599760.1"/>
    <property type="molecule type" value="Genomic_DNA"/>
</dbReference>
<comment type="caution">
    <text evidence="13">The sequence shown here is derived from an EMBL/GenBank/DDBJ whole genome shotgun (WGS) entry which is preliminary data.</text>
</comment>
<evidence type="ECO:0000256" key="10">
    <source>
        <dbReference type="ARBA" id="ARBA00023170"/>
    </source>
</evidence>
<keyword evidence="8 11" id="KW-1133">Transmembrane helix</keyword>
<reference evidence="13" key="1">
    <citation type="submission" date="2021-02" db="EMBL/GenBank/DDBJ databases">
        <authorList>
            <person name="Nowell W R."/>
        </authorList>
    </citation>
    <scope>NUCLEOTIDE SEQUENCE</scope>
</reference>
<evidence type="ECO:0000256" key="7">
    <source>
        <dbReference type="ARBA" id="ARBA00022840"/>
    </source>
</evidence>
<dbReference type="PANTHER" id="PTHR23255">
    <property type="entry name" value="TRANSFORMING GROWTH FACTOR-BETA RECEPTOR TYPE I AND II"/>
    <property type="match status" value="1"/>
</dbReference>
<dbReference type="AlphaFoldDB" id="A0A8S2VP60"/>